<dbReference type="InterPro" id="IPR045601">
    <property type="entry name" value="DUF6455"/>
</dbReference>
<gene>
    <name evidence="2" type="ORF">Ga0609869_000895</name>
</gene>
<accession>A0ABV3XSX9</accession>
<evidence type="ECO:0000259" key="1">
    <source>
        <dbReference type="Pfam" id="PF20056"/>
    </source>
</evidence>
<sequence length="90" mass="9818">MSGQSKFDEHADLVQKMAEALGIDLTEAMMAGNWTPEDMQATVKRCLGCTDPAHCKGWLTDNAAGSEETPGYCRNKDLLEAMRVRLTPAS</sequence>
<proteinExistence type="predicted"/>
<dbReference type="Pfam" id="PF20056">
    <property type="entry name" value="DUF6455"/>
    <property type="match status" value="1"/>
</dbReference>
<feature type="domain" description="DUF6455" evidence="1">
    <location>
        <begin position="1"/>
        <end position="83"/>
    </location>
</feature>
<dbReference type="RefSeq" id="WP_125406295.1">
    <property type="nucleotide sequence ID" value="NZ_JBEHHI010000001.1"/>
</dbReference>
<name>A0ABV3XSX9_9RHOB</name>
<comment type="caution">
    <text evidence="2">The sequence shown here is derived from an EMBL/GenBank/DDBJ whole genome shotgun (WGS) entry which is preliminary data.</text>
</comment>
<dbReference type="Proteomes" id="UP001560019">
    <property type="component" value="Unassembled WGS sequence"/>
</dbReference>
<keyword evidence="3" id="KW-1185">Reference proteome</keyword>
<evidence type="ECO:0000313" key="2">
    <source>
        <dbReference type="EMBL" id="MEX5727542.1"/>
    </source>
</evidence>
<evidence type="ECO:0000313" key="3">
    <source>
        <dbReference type="Proteomes" id="UP001560019"/>
    </source>
</evidence>
<reference evidence="2 3" key="1">
    <citation type="submission" date="2024-06" db="EMBL/GenBank/DDBJ databases">
        <title>Genome of Rhodovulum iodosum, a marine photoferrotroph.</title>
        <authorList>
            <person name="Bianchini G."/>
            <person name="Nikeleit V."/>
            <person name="Kappler A."/>
            <person name="Bryce C."/>
            <person name="Sanchez-Baracaldo P."/>
        </authorList>
    </citation>
    <scope>NUCLEOTIDE SEQUENCE [LARGE SCALE GENOMIC DNA]</scope>
    <source>
        <strain evidence="2 3">UT/N1</strain>
    </source>
</reference>
<organism evidence="2 3">
    <name type="scientific">Rhodovulum iodosum</name>
    <dbReference type="NCBI Taxonomy" id="68291"/>
    <lineage>
        <taxon>Bacteria</taxon>
        <taxon>Pseudomonadati</taxon>
        <taxon>Pseudomonadota</taxon>
        <taxon>Alphaproteobacteria</taxon>
        <taxon>Rhodobacterales</taxon>
        <taxon>Paracoccaceae</taxon>
        <taxon>Rhodovulum</taxon>
    </lineage>
</organism>
<dbReference type="EMBL" id="JBEHHI010000001">
    <property type="protein sequence ID" value="MEX5727542.1"/>
    <property type="molecule type" value="Genomic_DNA"/>
</dbReference>
<protein>
    <recommendedName>
        <fullName evidence="1">DUF6455 domain-containing protein</fullName>
    </recommendedName>
</protein>